<dbReference type="InterPro" id="IPR016032">
    <property type="entry name" value="Sig_transdc_resp-reg_C-effctor"/>
</dbReference>
<keyword evidence="2" id="KW-0805">Transcription regulation</keyword>
<dbReference type="AlphaFoldDB" id="A0A1J7C247"/>
<dbReference type="SUPFAM" id="SSF52172">
    <property type="entry name" value="CheY-like"/>
    <property type="match status" value="1"/>
</dbReference>
<dbReference type="CDD" id="cd17535">
    <property type="entry name" value="REC_NarL-like"/>
    <property type="match status" value="1"/>
</dbReference>
<dbReference type="OrthoDB" id="9795108at2"/>
<dbReference type="CDD" id="cd06170">
    <property type="entry name" value="LuxR_C_like"/>
    <property type="match status" value="1"/>
</dbReference>
<dbReference type="InterPro" id="IPR058245">
    <property type="entry name" value="NreC/VraR/RcsB-like_REC"/>
</dbReference>
<comment type="caution">
    <text evidence="8">The sequence shown here is derived from an EMBL/GenBank/DDBJ whole genome shotgun (WGS) entry which is preliminary data.</text>
</comment>
<sequence length="220" mass="24881">MTNKIRIHLADDHQVLIDGLSNLLQTVSNFEVVGSSLNGNTVYDDVVKDQADILVLDISMPEKDGIEVLKEFSQKGFPCKVIILSSYDDLKIIKEVMKLGAKGYLTKKCAGENIIEAIEAVYQDQEYYSDAVREKIFSIFSQNNPKLNKNVYIENPILSPREIEIITLICLEYSGKEISEQLFISVNTVETHRKNIMKKLHIKNTIGLVKYALKNKLIAS</sequence>
<dbReference type="Pfam" id="PF00072">
    <property type="entry name" value="Response_reg"/>
    <property type="match status" value="1"/>
</dbReference>
<accession>A0A1J7C247</accession>
<dbReference type="GO" id="GO:0006355">
    <property type="term" value="P:regulation of DNA-templated transcription"/>
    <property type="evidence" value="ECO:0007669"/>
    <property type="project" value="InterPro"/>
</dbReference>
<dbReference type="SUPFAM" id="SSF46894">
    <property type="entry name" value="C-terminal effector domain of the bipartite response regulators"/>
    <property type="match status" value="1"/>
</dbReference>
<dbReference type="RefSeq" id="WP_071638990.1">
    <property type="nucleotide sequence ID" value="NZ_MLFK01000013.1"/>
</dbReference>
<dbReference type="PANTHER" id="PTHR43214:SF41">
    <property type="entry name" value="NITRATE_NITRITE RESPONSE REGULATOR PROTEIN NARP"/>
    <property type="match status" value="1"/>
</dbReference>
<dbReference type="PRINTS" id="PR00038">
    <property type="entry name" value="HTHLUXR"/>
</dbReference>
<dbReference type="Gene3D" id="3.40.50.2300">
    <property type="match status" value="1"/>
</dbReference>
<dbReference type="InterPro" id="IPR000792">
    <property type="entry name" value="Tscrpt_reg_LuxR_C"/>
</dbReference>
<dbReference type="Proteomes" id="UP000182826">
    <property type="component" value="Unassembled WGS sequence"/>
</dbReference>
<dbReference type="EMBL" id="MLFK01000013">
    <property type="protein sequence ID" value="OIV39801.1"/>
    <property type="molecule type" value="Genomic_DNA"/>
</dbReference>
<dbReference type="InterPro" id="IPR011006">
    <property type="entry name" value="CheY-like_superfamily"/>
</dbReference>
<evidence type="ECO:0000259" key="6">
    <source>
        <dbReference type="PROSITE" id="PS50043"/>
    </source>
</evidence>
<dbReference type="InterPro" id="IPR039420">
    <property type="entry name" value="WalR-like"/>
</dbReference>
<protein>
    <submittedName>
        <fullName evidence="8">DNA-binding response regulator</fullName>
    </submittedName>
</protein>
<evidence type="ECO:0000313" key="9">
    <source>
        <dbReference type="Proteomes" id="UP000182826"/>
    </source>
</evidence>
<dbReference type="SMART" id="SM00448">
    <property type="entry name" value="REC"/>
    <property type="match status" value="1"/>
</dbReference>
<evidence type="ECO:0000256" key="4">
    <source>
        <dbReference type="ARBA" id="ARBA00023163"/>
    </source>
</evidence>
<keyword evidence="4" id="KW-0804">Transcription</keyword>
<keyword evidence="9" id="KW-1185">Reference proteome</keyword>
<dbReference type="InterPro" id="IPR001789">
    <property type="entry name" value="Sig_transdc_resp-reg_receiver"/>
</dbReference>
<evidence type="ECO:0000256" key="3">
    <source>
        <dbReference type="ARBA" id="ARBA00023125"/>
    </source>
</evidence>
<feature type="domain" description="HTH luxR-type" evidence="6">
    <location>
        <begin position="151"/>
        <end position="216"/>
    </location>
</feature>
<feature type="modified residue" description="4-aspartylphosphate" evidence="5">
    <location>
        <position position="57"/>
    </location>
</feature>
<dbReference type="GO" id="GO:0003677">
    <property type="term" value="F:DNA binding"/>
    <property type="evidence" value="ECO:0007669"/>
    <property type="project" value="UniProtKB-KW"/>
</dbReference>
<dbReference type="PROSITE" id="PS50043">
    <property type="entry name" value="HTH_LUXR_2"/>
    <property type="match status" value="1"/>
</dbReference>
<gene>
    <name evidence="8" type="ORF">BKM63_22580</name>
</gene>
<reference evidence="8 9" key="1">
    <citation type="submission" date="2016-10" db="EMBL/GenBank/DDBJ databases">
        <title>Draft Genome Sequence of Rhizobacteria Flavobacterium johnsoniae CI04.</title>
        <authorList>
            <person name="Bravo J.I."/>
            <person name="Lozano G.L."/>
            <person name="Handelsman J."/>
        </authorList>
    </citation>
    <scope>NUCLEOTIDE SEQUENCE [LARGE SCALE GENOMIC DNA]</scope>
    <source>
        <strain evidence="8 9">CI04</strain>
    </source>
</reference>
<proteinExistence type="predicted"/>
<evidence type="ECO:0000256" key="1">
    <source>
        <dbReference type="ARBA" id="ARBA00022553"/>
    </source>
</evidence>
<dbReference type="PANTHER" id="PTHR43214">
    <property type="entry name" value="TWO-COMPONENT RESPONSE REGULATOR"/>
    <property type="match status" value="1"/>
</dbReference>
<dbReference type="GO" id="GO:0000160">
    <property type="term" value="P:phosphorelay signal transduction system"/>
    <property type="evidence" value="ECO:0007669"/>
    <property type="project" value="InterPro"/>
</dbReference>
<dbReference type="PROSITE" id="PS50110">
    <property type="entry name" value="RESPONSE_REGULATORY"/>
    <property type="match status" value="1"/>
</dbReference>
<feature type="domain" description="Response regulatory" evidence="7">
    <location>
        <begin position="6"/>
        <end position="122"/>
    </location>
</feature>
<organism evidence="8 9">
    <name type="scientific">Flavobacterium johnsoniae</name>
    <name type="common">Cytophaga johnsonae</name>
    <dbReference type="NCBI Taxonomy" id="986"/>
    <lineage>
        <taxon>Bacteria</taxon>
        <taxon>Pseudomonadati</taxon>
        <taxon>Bacteroidota</taxon>
        <taxon>Flavobacteriia</taxon>
        <taxon>Flavobacteriales</taxon>
        <taxon>Flavobacteriaceae</taxon>
        <taxon>Flavobacterium</taxon>
    </lineage>
</organism>
<name>A0A1J7C247_FLAJO</name>
<dbReference type="SMART" id="SM00421">
    <property type="entry name" value="HTH_LUXR"/>
    <property type="match status" value="1"/>
</dbReference>
<dbReference type="Pfam" id="PF00196">
    <property type="entry name" value="GerE"/>
    <property type="match status" value="1"/>
</dbReference>
<keyword evidence="3 8" id="KW-0238">DNA-binding</keyword>
<evidence type="ECO:0000259" key="7">
    <source>
        <dbReference type="PROSITE" id="PS50110"/>
    </source>
</evidence>
<keyword evidence="1 5" id="KW-0597">Phosphoprotein</keyword>
<evidence type="ECO:0000256" key="5">
    <source>
        <dbReference type="PROSITE-ProRule" id="PRU00169"/>
    </source>
</evidence>
<evidence type="ECO:0000256" key="2">
    <source>
        <dbReference type="ARBA" id="ARBA00023015"/>
    </source>
</evidence>
<evidence type="ECO:0000313" key="8">
    <source>
        <dbReference type="EMBL" id="OIV39801.1"/>
    </source>
</evidence>